<name>A0ABQ7TXV6_SOLTU</name>
<protein>
    <recommendedName>
        <fullName evidence="2">RNase H type-1 domain-containing protein</fullName>
    </recommendedName>
</protein>
<evidence type="ECO:0000313" key="3">
    <source>
        <dbReference type="EMBL" id="KAH0739058.1"/>
    </source>
</evidence>
<dbReference type="EMBL" id="JAIVGD010000028">
    <property type="protein sequence ID" value="KAH0739058.1"/>
    <property type="molecule type" value="Genomic_DNA"/>
</dbReference>
<accession>A0ABQ7TXV6</accession>
<dbReference type="PANTHER" id="PTHR47723">
    <property type="entry name" value="OS05G0353850 PROTEIN"/>
    <property type="match status" value="1"/>
</dbReference>
<dbReference type="InterPro" id="IPR012337">
    <property type="entry name" value="RNaseH-like_sf"/>
</dbReference>
<reference evidence="3 4" key="1">
    <citation type="journal article" date="2021" name="bioRxiv">
        <title>Chromosome-scale and haplotype-resolved genome assembly of a tetraploid potato cultivar.</title>
        <authorList>
            <person name="Sun H."/>
            <person name="Jiao W.-B."/>
            <person name="Krause K."/>
            <person name="Campoy J.A."/>
            <person name="Goel M."/>
            <person name="Folz-Donahue K."/>
            <person name="Kukat C."/>
            <person name="Huettel B."/>
            <person name="Schneeberger K."/>
        </authorList>
    </citation>
    <scope>NUCLEOTIDE SEQUENCE [LARGE SCALE GENOMIC DNA]</scope>
    <source>
        <strain evidence="3">SolTubOtavaFocal</strain>
        <tissue evidence="3">Leaves</tissue>
    </source>
</reference>
<dbReference type="Pfam" id="PF13456">
    <property type="entry name" value="RVT_3"/>
    <property type="match status" value="1"/>
</dbReference>
<evidence type="ECO:0000259" key="2">
    <source>
        <dbReference type="Pfam" id="PF13456"/>
    </source>
</evidence>
<dbReference type="Gene3D" id="3.30.420.10">
    <property type="entry name" value="Ribonuclease H-like superfamily/Ribonuclease H"/>
    <property type="match status" value="1"/>
</dbReference>
<comment type="caution">
    <text evidence="3">The sequence shown here is derived from an EMBL/GenBank/DDBJ whole genome shotgun (WGS) entry which is preliminary data.</text>
</comment>
<dbReference type="Proteomes" id="UP000826656">
    <property type="component" value="Unassembled WGS sequence"/>
</dbReference>
<feature type="region of interest" description="Disordered" evidence="1">
    <location>
        <begin position="1"/>
        <end position="22"/>
    </location>
</feature>
<evidence type="ECO:0000256" key="1">
    <source>
        <dbReference type="SAM" id="MobiDB-lite"/>
    </source>
</evidence>
<dbReference type="PANTHER" id="PTHR47723:SF23">
    <property type="entry name" value="REVERSE TRANSCRIPTASE-LIKE PROTEIN"/>
    <property type="match status" value="1"/>
</dbReference>
<keyword evidence="4" id="KW-1185">Reference proteome</keyword>
<dbReference type="InterPro" id="IPR044730">
    <property type="entry name" value="RNase_H-like_dom_plant"/>
</dbReference>
<dbReference type="InterPro" id="IPR002156">
    <property type="entry name" value="RNaseH_domain"/>
</dbReference>
<gene>
    <name evidence="3" type="ORF">KY290_037763</name>
</gene>
<feature type="domain" description="RNase H type-1" evidence="2">
    <location>
        <begin position="11"/>
        <end position="103"/>
    </location>
</feature>
<dbReference type="SUPFAM" id="SSF53098">
    <property type="entry name" value="Ribonuclease H-like"/>
    <property type="match status" value="1"/>
</dbReference>
<dbReference type="InterPro" id="IPR036397">
    <property type="entry name" value="RNaseH_sf"/>
</dbReference>
<dbReference type="InterPro" id="IPR053151">
    <property type="entry name" value="RNase_H-like"/>
</dbReference>
<proteinExistence type="predicted"/>
<organism evidence="3 4">
    <name type="scientific">Solanum tuberosum</name>
    <name type="common">Potato</name>
    <dbReference type="NCBI Taxonomy" id="4113"/>
    <lineage>
        <taxon>Eukaryota</taxon>
        <taxon>Viridiplantae</taxon>
        <taxon>Streptophyta</taxon>
        <taxon>Embryophyta</taxon>
        <taxon>Tracheophyta</taxon>
        <taxon>Spermatophyta</taxon>
        <taxon>Magnoliopsida</taxon>
        <taxon>eudicotyledons</taxon>
        <taxon>Gunneridae</taxon>
        <taxon>Pentapetalae</taxon>
        <taxon>asterids</taxon>
        <taxon>lamiids</taxon>
        <taxon>Solanales</taxon>
        <taxon>Solanaceae</taxon>
        <taxon>Solanoideae</taxon>
        <taxon>Solaneae</taxon>
        <taxon>Solanum</taxon>
    </lineage>
</organism>
<evidence type="ECO:0000313" key="4">
    <source>
        <dbReference type="Proteomes" id="UP000826656"/>
    </source>
</evidence>
<sequence>MPPERGYKLNSDSSSIGNPSRSSTWVVIRDHNGDWIVGYMGNLHISNNVKAELTALMQGLRIALARGLLPLEVNIDRKELITFIENDHPSHTNMLFDCRDLLRHLGNPPNPSHF</sequence>
<dbReference type="CDD" id="cd06222">
    <property type="entry name" value="RNase_H_like"/>
    <property type="match status" value="1"/>
</dbReference>
<feature type="compositionally biased region" description="Polar residues" evidence="1">
    <location>
        <begin position="10"/>
        <end position="22"/>
    </location>
</feature>